<evidence type="ECO:0000313" key="2">
    <source>
        <dbReference type="EMBL" id="GLQ34534.1"/>
    </source>
</evidence>
<dbReference type="Proteomes" id="UP001156694">
    <property type="component" value="Unassembled WGS sequence"/>
</dbReference>
<dbReference type="PANTHER" id="PTHR11614">
    <property type="entry name" value="PHOSPHOLIPASE-RELATED"/>
    <property type="match status" value="1"/>
</dbReference>
<feature type="domain" description="Serine aminopeptidase S33" evidence="1">
    <location>
        <begin position="39"/>
        <end position="291"/>
    </location>
</feature>
<dbReference type="GO" id="GO:0016787">
    <property type="term" value="F:hydrolase activity"/>
    <property type="evidence" value="ECO:0007669"/>
    <property type="project" value="UniProtKB-KW"/>
</dbReference>
<keyword evidence="3" id="KW-1185">Reference proteome</keyword>
<reference evidence="3" key="1">
    <citation type="journal article" date="2019" name="Int. J. Syst. Evol. Microbiol.">
        <title>The Global Catalogue of Microorganisms (GCM) 10K type strain sequencing project: providing services to taxonomists for standard genome sequencing and annotation.</title>
        <authorList>
            <consortium name="The Broad Institute Genomics Platform"/>
            <consortium name="The Broad Institute Genome Sequencing Center for Infectious Disease"/>
            <person name="Wu L."/>
            <person name="Ma J."/>
        </authorList>
    </citation>
    <scope>NUCLEOTIDE SEQUENCE [LARGE SCALE GENOMIC DNA]</scope>
    <source>
        <strain evidence="3">NBRC 110140</strain>
    </source>
</reference>
<comment type="caution">
    <text evidence="2">The sequence shown here is derived from an EMBL/GenBank/DDBJ whole genome shotgun (WGS) entry which is preliminary data.</text>
</comment>
<evidence type="ECO:0000313" key="3">
    <source>
        <dbReference type="Proteomes" id="UP001156694"/>
    </source>
</evidence>
<dbReference type="InterPro" id="IPR029058">
    <property type="entry name" value="AB_hydrolase_fold"/>
</dbReference>
<keyword evidence="2" id="KW-0378">Hydrolase</keyword>
<dbReference type="RefSeq" id="WP_284376348.1">
    <property type="nucleotide sequence ID" value="NZ_BSNN01000002.1"/>
</dbReference>
<organism evidence="2 3">
    <name type="scientific">Amylibacter marinus</name>
    <dbReference type="NCBI Taxonomy" id="1475483"/>
    <lineage>
        <taxon>Bacteria</taxon>
        <taxon>Pseudomonadati</taxon>
        <taxon>Pseudomonadota</taxon>
        <taxon>Alphaproteobacteria</taxon>
        <taxon>Rhodobacterales</taxon>
        <taxon>Paracoccaceae</taxon>
        <taxon>Amylibacter</taxon>
    </lineage>
</organism>
<dbReference type="SUPFAM" id="SSF53474">
    <property type="entry name" value="alpha/beta-Hydrolases"/>
    <property type="match status" value="1"/>
</dbReference>
<dbReference type="InterPro" id="IPR022742">
    <property type="entry name" value="Hydrolase_4"/>
</dbReference>
<dbReference type="Gene3D" id="3.40.50.1820">
    <property type="entry name" value="alpha/beta hydrolase"/>
    <property type="match status" value="1"/>
</dbReference>
<proteinExistence type="predicted"/>
<evidence type="ECO:0000259" key="1">
    <source>
        <dbReference type="Pfam" id="PF12146"/>
    </source>
</evidence>
<dbReference type="InterPro" id="IPR051044">
    <property type="entry name" value="MAG_DAG_Lipase"/>
</dbReference>
<accession>A0ABQ5VTQ0</accession>
<sequence>MENAPFYSDIARAPLGEICEYRTASDGVRLRVVGWKGGTKGTVLIFHGRTEYCEKYGPTVEHFCTRGYSVAMVDWRGQGLSQRIHKRPTIGHVENFTDYQLDVAVLLEFLMDHGFPAPRVMLAHSMGGAIGLRALFEGLNIERVLFSAPMWDIAVNGWLNQIIKVYIQSFGRIISPKSLVSSTNIRNPSFVQDLDTNNLTNNAEEYEFRIKQLSTHPDLEIGGPSIQWVYEALRETKLLRAKPTPKVPVMCFLGTDERIVSQAAVYKMMDRMENGTLRVYPDAKHELLIEQPHVTSAIWNEIDQFIA</sequence>
<protein>
    <submittedName>
        <fullName evidence="2">Hydrolase</fullName>
    </submittedName>
</protein>
<dbReference type="EMBL" id="BSNN01000002">
    <property type="protein sequence ID" value="GLQ34534.1"/>
    <property type="molecule type" value="Genomic_DNA"/>
</dbReference>
<name>A0ABQ5VTQ0_9RHOB</name>
<dbReference type="Pfam" id="PF12146">
    <property type="entry name" value="Hydrolase_4"/>
    <property type="match status" value="1"/>
</dbReference>
<gene>
    <name evidence="2" type="primary">pldB</name>
    <name evidence="2" type="ORF">GCM10007939_08170</name>
</gene>